<evidence type="ECO:0000313" key="16">
    <source>
        <dbReference type="RefSeq" id="XP_032803823.1"/>
    </source>
</evidence>
<evidence type="ECO:0000313" key="12">
    <source>
        <dbReference type="RefSeq" id="XP_032803819.1"/>
    </source>
</evidence>
<evidence type="ECO:0000313" key="6">
    <source>
        <dbReference type="RefSeq" id="XP_032803812.1"/>
    </source>
</evidence>
<dbReference type="GO" id="GO:1902306">
    <property type="term" value="P:negative regulation of sodium ion transmembrane transport"/>
    <property type="evidence" value="ECO:0007669"/>
    <property type="project" value="TreeGrafter"/>
</dbReference>
<dbReference type="InterPro" id="IPR033776">
    <property type="entry name" value="COMMD1_N"/>
</dbReference>
<keyword evidence="5" id="KW-1185">Reference proteome</keyword>
<dbReference type="RefSeq" id="XP_032803820.1">
    <property type="nucleotide sequence ID" value="XM_032947929.1"/>
</dbReference>
<evidence type="ECO:0000313" key="9">
    <source>
        <dbReference type="RefSeq" id="XP_032803815.1"/>
    </source>
</evidence>
<dbReference type="InterPro" id="IPR037351">
    <property type="entry name" value="Murr1"/>
</dbReference>
<dbReference type="CTD" id="150684"/>
<dbReference type="GO" id="GO:0032434">
    <property type="term" value="P:regulation of proteasomal ubiquitin-dependent protein catabolic process"/>
    <property type="evidence" value="ECO:0007669"/>
    <property type="project" value="TreeGrafter"/>
</dbReference>
<evidence type="ECO:0000313" key="13">
    <source>
        <dbReference type="RefSeq" id="XP_032803820.1"/>
    </source>
</evidence>
<evidence type="ECO:0000259" key="3">
    <source>
        <dbReference type="Pfam" id="PF07258"/>
    </source>
</evidence>
<evidence type="ECO:0000256" key="2">
    <source>
        <dbReference type="ARBA" id="ARBA00093455"/>
    </source>
</evidence>
<dbReference type="KEGG" id="pmrn:116939493"/>
<feature type="domain" description="COMMD1 N-terminal" evidence="4">
    <location>
        <begin position="15"/>
        <end position="117"/>
    </location>
</feature>
<reference evidence="6 7" key="1">
    <citation type="submission" date="2025-04" db="UniProtKB">
        <authorList>
            <consortium name="RefSeq"/>
        </authorList>
    </citation>
    <scope>IDENTIFICATION</scope>
    <source>
        <tissue evidence="6 7">Sperm</tissue>
    </source>
</reference>
<dbReference type="Pfam" id="PF07258">
    <property type="entry name" value="COMM_domain"/>
    <property type="match status" value="1"/>
</dbReference>
<protein>
    <recommendedName>
        <fullName evidence="1">COMM domain-containing protein 1</fullName>
    </recommendedName>
</protein>
<dbReference type="AlphaFoldDB" id="A0AAJ7SRC7"/>
<dbReference type="RefSeq" id="XP_032803821.1">
    <property type="nucleotide sequence ID" value="XM_032947930.1"/>
</dbReference>
<evidence type="ECO:0000259" key="4">
    <source>
        <dbReference type="Pfam" id="PF17221"/>
    </source>
</evidence>
<dbReference type="RefSeq" id="XP_032803815.1">
    <property type="nucleotide sequence ID" value="XM_032947924.1"/>
</dbReference>
<proteinExistence type="inferred from homology"/>
<dbReference type="GeneID" id="116939493"/>
<organism evidence="5 12">
    <name type="scientific">Petromyzon marinus</name>
    <name type="common">Sea lamprey</name>
    <dbReference type="NCBI Taxonomy" id="7757"/>
    <lineage>
        <taxon>Eukaryota</taxon>
        <taxon>Metazoa</taxon>
        <taxon>Chordata</taxon>
        <taxon>Craniata</taxon>
        <taxon>Vertebrata</taxon>
        <taxon>Cyclostomata</taxon>
        <taxon>Hyperoartia</taxon>
        <taxon>Petromyzontiformes</taxon>
        <taxon>Petromyzontidae</taxon>
        <taxon>Petromyzon</taxon>
    </lineage>
</organism>
<dbReference type="GO" id="GO:0005768">
    <property type="term" value="C:endosome"/>
    <property type="evidence" value="ECO:0007669"/>
    <property type="project" value="TreeGrafter"/>
</dbReference>
<dbReference type="GO" id="GO:2000009">
    <property type="term" value="P:negative regulation of protein localization to cell surface"/>
    <property type="evidence" value="ECO:0007669"/>
    <property type="project" value="TreeGrafter"/>
</dbReference>
<evidence type="ECO:0000313" key="10">
    <source>
        <dbReference type="RefSeq" id="XP_032803817.1"/>
    </source>
</evidence>
<comment type="similarity">
    <text evidence="2">Belongs to the COMM domain-containing protein 1 family.</text>
</comment>
<dbReference type="GO" id="GO:0055070">
    <property type="term" value="P:copper ion homeostasis"/>
    <property type="evidence" value="ECO:0007669"/>
    <property type="project" value="InterPro"/>
</dbReference>
<dbReference type="RefSeq" id="XP_032803823.1">
    <property type="nucleotide sequence ID" value="XM_032947932.1"/>
</dbReference>
<sequence>MAQAGGGVDAGGIQAEPLAALLSGVVDLLFGEEDAKAVAVSEEALRGKLYPDTTHDDFKALLNKVKGLLKAMATADMDSTQLEAFLAAQVRKPGGVTAQQAAILARFWKSHRGRVRESLVARCRWEPTLHSVNWRVDVPAANGHSGDQSGAPIAFLELDIGHEGQEPDRLSLELDEAGIAKIMKSVTAIEQRIAKLGQ</sequence>
<evidence type="ECO:0000313" key="15">
    <source>
        <dbReference type="RefSeq" id="XP_032803822.1"/>
    </source>
</evidence>
<dbReference type="Proteomes" id="UP001318040">
    <property type="component" value="Chromosome 6"/>
</dbReference>
<dbReference type="RefSeq" id="XP_032803817.1">
    <property type="nucleotide sequence ID" value="XM_032947926.1"/>
</dbReference>
<feature type="domain" description="COMM" evidence="3">
    <location>
        <begin position="125"/>
        <end position="182"/>
    </location>
</feature>
<evidence type="ECO:0000256" key="1">
    <source>
        <dbReference type="ARBA" id="ARBA00016551"/>
    </source>
</evidence>
<gene>
    <name evidence="6 7 8 9 10 11 12 13 14 15 16" type="primary">COMMD1</name>
</gene>
<evidence type="ECO:0000313" key="11">
    <source>
        <dbReference type="RefSeq" id="XP_032803818.1"/>
    </source>
</evidence>
<dbReference type="InterPro" id="IPR017920">
    <property type="entry name" value="COMM"/>
</dbReference>
<evidence type="ECO:0000313" key="14">
    <source>
        <dbReference type="RefSeq" id="XP_032803821.1"/>
    </source>
</evidence>
<dbReference type="RefSeq" id="XP_032803818.1">
    <property type="nucleotide sequence ID" value="XM_032947927.1"/>
</dbReference>
<dbReference type="GO" id="GO:0031398">
    <property type="term" value="P:positive regulation of protein ubiquitination"/>
    <property type="evidence" value="ECO:0007669"/>
    <property type="project" value="TreeGrafter"/>
</dbReference>
<dbReference type="RefSeq" id="XP_032803822.1">
    <property type="nucleotide sequence ID" value="XM_032947931.1"/>
</dbReference>
<dbReference type="PANTHER" id="PTHR21199">
    <property type="entry name" value="COMM DOMAIN-CONTAINING PROTEIN 1"/>
    <property type="match status" value="1"/>
</dbReference>
<evidence type="ECO:0000313" key="7">
    <source>
        <dbReference type="RefSeq" id="XP_032803813.1"/>
    </source>
</evidence>
<dbReference type="RefSeq" id="XP_032803814.1">
    <property type="nucleotide sequence ID" value="XM_032947923.1"/>
</dbReference>
<dbReference type="RefSeq" id="XP_032803819.1">
    <property type="nucleotide sequence ID" value="XM_032947928.1"/>
</dbReference>
<dbReference type="PANTHER" id="PTHR21199:SF1">
    <property type="entry name" value="COMM DOMAIN-CONTAINING PROTEIN 1"/>
    <property type="match status" value="1"/>
</dbReference>
<evidence type="ECO:0000313" key="8">
    <source>
        <dbReference type="RefSeq" id="XP_032803814.1"/>
    </source>
</evidence>
<dbReference type="RefSeq" id="XP_032803812.1">
    <property type="nucleotide sequence ID" value="XM_032947921.1"/>
</dbReference>
<evidence type="ECO:0000313" key="5">
    <source>
        <dbReference type="Proteomes" id="UP001318040"/>
    </source>
</evidence>
<accession>A0AAJ7SRC7</accession>
<dbReference type="Pfam" id="PF17221">
    <property type="entry name" value="COMMD1_N"/>
    <property type="match status" value="1"/>
</dbReference>
<dbReference type="RefSeq" id="XP_032803813.1">
    <property type="nucleotide sequence ID" value="XM_032947922.1"/>
</dbReference>
<name>A0AAJ7SRC7_PETMA</name>